<dbReference type="Pfam" id="PF00753">
    <property type="entry name" value="Lactamase_B"/>
    <property type="match status" value="1"/>
</dbReference>
<reference evidence="2" key="2">
    <citation type="journal article" date="2022" name="Nat. Microbiol.">
        <title>A closed Candidatus Odinarchaeum chromosome exposes Asgard archaeal viruses.</title>
        <authorList>
            <person name="Tamarit D."/>
            <person name="Caceres E.F."/>
            <person name="Krupovic M."/>
            <person name="Nijland R."/>
            <person name="Eme L."/>
            <person name="Robinson N.P."/>
            <person name="Ettema T.J.G."/>
        </authorList>
    </citation>
    <scope>NUCLEOTIDE SEQUENCE</scope>
    <source>
        <strain evidence="2">LCB_4</strain>
    </source>
</reference>
<name>A0AAF0D2X6_ODILC</name>
<dbReference type="PANTHER" id="PTHR13754:SF13">
    <property type="entry name" value="METALLO-BETA-LACTAMASE SUPERFAMILY PROTEIN (AFU_ORTHOLOGUE AFUA_3G07630)"/>
    <property type="match status" value="1"/>
</dbReference>
<dbReference type="Proteomes" id="UP000186851">
    <property type="component" value="Chromosome"/>
</dbReference>
<dbReference type="InterPro" id="IPR041712">
    <property type="entry name" value="DHPS-like_MBL-fold"/>
</dbReference>
<dbReference type="Gene3D" id="3.60.15.10">
    <property type="entry name" value="Ribonuclease Z/Hydroxyacylglutathione hydrolase-like"/>
    <property type="match status" value="1"/>
</dbReference>
<feature type="domain" description="Metallo-beta-lactamase" evidence="1">
    <location>
        <begin position="19"/>
        <end position="191"/>
    </location>
</feature>
<organism evidence="2 3">
    <name type="scientific">Odinarchaeota yellowstonii (strain LCB_4)</name>
    <dbReference type="NCBI Taxonomy" id="1841599"/>
    <lineage>
        <taxon>Archaea</taxon>
        <taxon>Promethearchaeati</taxon>
        <taxon>Candidatus Odinarchaeota</taxon>
        <taxon>Candidatus Odinarchaeia</taxon>
        <taxon>Candidatus Odinarchaeales</taxon>
        <taxon>Candidatus Odinarchaeaceae</taxon>
        <taxon>Candidatus Odinarchaeum</taxon>
    </lineage>
</organism>
<dbReference type="InterPro" id="IPR001279">
    <property type="entry name" value="Metallo-B-lactamas"/>
</dbReference>
<reference evidence="2" key="1">
    <citation type="journal article" date="2017" name="Nature">
        <title>Asgard archaea illuminate the origin of eukaryotic cellular complexity.</title>
        <authorList>
            <person name="Zaremba-Niedzwiedzka K."/>
            <person name="Caceres E.F."/>
            <person name="Saw J.H."/>
            <person name="Backstrom D."/>
            <person name="Juzokaite L."/>
            <person name="Vancaester E."/>
            <person name="Seitz K.W."/>
            <person name="Anantharaman K."/>
            <person name="Starnawski P."/>
            <person name="Kjeldsen K.U."/>
            <person name="Scott M.B."/>
            <person name="Nunoura T."/>
            <person name="Banfield J.F."/>
            <person name="Schramm A."/>
            <person name="Baker B.J."/>
            <person name="Spang A."/>
            <person name="Ettema T.J.G."/>
        </authorList>
    </citation>
    <scope>NUCLEOTIDE SEQUENCE</scope>
    <source>
        <strain evidence="2">LCB_4</strain>
    </source>
</reference>
<dbReference type="CDD" id="cd07713">
    <property type="entry name" value="DHPS-like_MBL-fold"/>
    <property type="match status" value="1"/>
</dbReference>
<gene>
    <name evidence="2" type="ORF">OdinLCB4_001530</name>
</gene>
<dbReference type="KEGG" id="oyw:OdinLCB4_001530"/>
<dbReference type="SMART" id="SM00849">
    <property type="entry name" value="Lactamase_B"/>
    <property type="match status" value="1"/>
</dbReference>
<dbReference type="InterPro" id="IPR052926">
    <property type="entry name" value="Metallo-beta-lactamase_dom"/>
</dbReference>
<dbReference type="GO" id="GO:0016740">
    <property type="term" value="F:transferase activity"/>
    <property type="evidence" value="ECO:0007669"/>
    <property type="project" value="TreeGrafter"/>
</dbReference>
<dbReference type="PANTHER" id="PTHR13754">
    <property type="entry name" value="METALLO-BETA-LACTAMASE SUPERFAMILY PROTEIN"/>
    <property type="match status" value="1"/>
</dbReference>
<evidence type="ECO:0000313" key="3">
    <source>
        <dbReference type="Proteomes" id="UP000186851"/>
    </source>
</evidence>
<accession>A0AAF0D2X6</accession>
<dbReference type="AlphaFoldDB" id="A0AAF0D2X6"/>
<dbReference type="SUPFAM" id="SSF56281">
    <property type="entry name" value="Metallo-hydrolase/oxidoreductase"/>
    <property type="match status" value="1"/>
</dbReference>
<dbReference type="InterPro" id="IPR036866">
    <property type="entry name" value="RibonucZ/Hydroxyglut_hydro"/>
</dbReference>
<sequence length="219" mass="24741">MEIKIVYDNRALPGFTPSHGFSCLVDTPDGYLLFDTGWSGPILLENLRRFNIQLEKIKYVFLSHFHWDHIGGLPDLLAYIKPIVYVLDSFSTNFKNEVKKITELIEVKNKSEILPGLFSTGGINNKNIVEQSLVIKYKNNIIVISGCAHPGLDKILEKASSIGKVNYIIGGFHDFKNLEILSVVNNIMPCHCTKFRENILEKYATCARRIEAGSIIKII</sequence>
<protein>
    <submittedName>
        <fullName evidence="2">MBL fold metallo-hydrolase</fullName>
    </submittedName>
</protein>
<proteinExistence type="predicted"/>
<evidence type="ECO:0000259" key="1">
    <source>
        <dbReference type="SMART" id="SM00849"/>
    </source>
</evidence>
<evidence type="ECO:0000313" key="2">
    <source>
        <dbReference type="EMBL" id="WEU40638.1"/>
    </source>
</evidence>
<dbReference type="EMBL" id="CP091871">
    <property type="protein sequence ID" value="WEU40638.1"/>
    <property type="molecule type" value="Genomic_DNA"/>
</dbReference>